<dbReference type="OrthoDB" id="5374569at2759"/>
<sequence>MVEDEFRATAELFTRHLHHAEYKRLKHAATTRHATRIHTLTNPPTAPLLRRESWLALEAKARESVGGEEDGEEDNPDDPWLKSPNLARLMSQNSRPECRVVAPPAPAANTRQTKGMPNSAGLRKERPKKKEESDNDTDDLDACVQPRSRPAAEMPPPRKAESARNRGPERVVRPPARRPSVAGSSRCDSSPRSEVANIAVPDFPETPARALAAARVREQIAKRKAATAKKEAEHLNLADIPTFLY</sequence>
<evidence type="ECO:0000313" key="3">
    <source>
        <dbReference type="Proteomes" id="UP000799640"/>
    </source>
</evidence>
<reference evidence="2" key="1">
    <citation type="journal article" date="2020" name="Stud. Mycol.">
        <title>101 Dothideomycetes genomes: a test case for predicting lifestyles and emergence of pathogens.</title>
        <authorList>
            <person name="Haridas S."/>
            <person name="Albert R."/>
            <person name="Binder M."/>
            <person name="Bloem J."/>
            <person name="Labutti K."/>
            <person name="Salamov A."/>
            <person name="Andreopoulos B."/>
            <person name="Baker S."/>
            <person name="Barry K."/>
            <person name="Bills G."/>
            <person name="Bluhm B."/>
            <person name="Cannon C."/>
            <person name="Castanera R."/>
            <person name="Culley D."/>
            <person name="Daum C."/>
            <person name="Ezra D."/>
            <person name="Gonzalez J."/>
            <person name="Henrissat B."/>
            <person name="Kuo A."/>
            <person name="Liang C."/>
            <person name="Lipzen A."/>
            <person name="Lutzoni F."/>
            <person name="Magnuson J."/>
            <person name="Mondo S."/>
            <person name="Nolan M."/>
            <person name="Ohm R."/>
            <person name="Pangilinan J."/>
            <person name="Park H.-J."/>
            <person name="Ramirez L."/>
            <person name="Alfaro M."/>
            <person name="Sun H."/>
            <person name="Tritt A."/>
            <person name="Yoshinaga Y."/>
            <person name="Zwiers L.-H."/>
            <person name="Turgeon B."/>
            <person name="Goodwin S."/>
            <person name="Spatafora J."/>
            <person name="Crous P."/>
            <person name="Grigoriev I."/>
        </authorList>
    </citation>
    <scope>NUCLEOTIDE SEQUENCE</scope>
    <source>
        <strain evidence="2">CBS 262.69</strain>
    </source>
</reference>
<dbReference type="Proteomes" id="UP000799640">
    <property type="component" value="Unassembled WGS sequence"/>
</dbReference>
<feature type="compositionally biased region" description="Basic and acidic residues" evidence="1">
    <location>
        <begin position="122"/>
        <end position="132"/>
    </location>
</feature>
<evidence type="ECO:0000256" key="1">
    <source>
        <dbReference type="SAM" id="MobiDB-lite"/>
    </source>
</evidence>
<dbReference type="EMBL" id="ML996693">
    <property type="protein sequence ID" value="KAF2401258.1"/>
    <property type="molecule type" value="Genomic_DNA"/>
</dbReference>
<evidence type="ECO:0000313" key="2">
    <source>
        <dbReference type="EMBL" id="KAF2401258.1"/>
    </source>
</evidence>
<gene>
    <name evidence="2" type="ORF">EJ06DRAFT_529388</name>
</gene>
<keyword evidence="3" id="KW-1185">Reference proteome</keyword>
<accession>A0A6G1HYY5</accession>
<dbReference type="AlphaFoldDB" id="A0A6G1HYY5"/>
<name>A0A6G1HYY5_9PEZI</name>
<feature type="region of interest" description="Disordered" evidence="1">
    <location>
        <begin position="60"/>
        <end position="193"/>
    </location>
</feature>
<feature type="compositionally biased region" description="Basic and acidic residues" evidence="1">
    <location>
        <begin position="156"/>
        <end position="172"/>
    </location>
</feature>
<proteinExistence type="predicted"/>
<feature type="compositionally biased region" description="Acidic residues" evidence="1">
    <location>
        <begin position="66"/>
        <end position="77"/>
    </location>
</feature>
<organism evidence="2 3">
    <name type="scientific">Trichodelitschia bisporula</name>
    <dbReference type="NCBI Taxonomy" id="703511"/>
    <lineage>
        <taxon>Eukaryota</taxon>
        <taxon>Fungi</taxon>
        <taxon>Dikarya</taxon>
        <taxon>Ascomycota</taxon>
        <taxon>Pezizomycotina</taxon>
        <taxon>Dothideomycetes</taxon>
        <taxon>Dothideomycetes incertae sedis</taxon>
        <taxon>Phaeotrichales</taxon>
        <taxon>Phaeotrichaceae</taxon>
        <taxon>Trichodelitschia</taxon>
    </lineage>
</organism>
<protein>
    <submittedName>
        <fullName evidence="2">Uncharacterized protein</fullName>
    </submittedName>
</protein>